<dbReference type="EMBL" id="ML212644">
    <property type="protein sequence ID" value="TFK78298.1"/>
    <property type="molecule type" value="Genomic_DNA"/>
</dbReference>
<keyword evidence="3" id="KW-1185">Reference proteome</keyword>
<sequence length="121" mass="12868">MPPSHRAERCRTLPNAPSLPSISTPPPPTFSPRTTTSSPLSSRARCLWAVPDLASRRERYEPPTAQVCSRVTTSSLARLLAAGCGGRLVSMLPASDDGVPNIASVYPRSSSSSSWTLTEST</sequence>
<evidence type="ECO:0000256" key="1">
    <source>
        <dbReference type="SAM" id="MobiDB-lite"/>
    </source>
</evidence>
<evidence type="ECO:0000313" key="2">
    <source>
        <dbReference type="EMBL" id="TFK78298.1"/>
    </source>
</evidence>
<protein>
    <submittedName>
        <fullName evidence="2">Uncharacterized protein</fullName>
    </submittedName>
</protein>
<gene>
    <name evidence="2" type="ORF">K466DRAFT_668482</name>
</gene>
<feature type="compositionally biased region" description="Low complexity" evidence="1">
    <location>
        <begin position="31"/>
        <end position="42"/>
    </location>
</feature>
<dbReference type="Proteomes" id="UP000308197">
    <property type="component" value="Unassembled WGS sequence"/>
</dbReference>
<accession>A0A5C3NPN0</accession>
<evidence type="ECO:0000313" key="3">
    <source>
        <dbReference type="Proteomes" id="UP000308197"/>
    </source>
</evidence>
<organism evidence="2 3">
    <name type="scientific">Polyporus arcularius HHB13444</name>
    <dbReference type="NCBI Taxonomy" id="1314778"/>
    <lineage>
        <taxon>Eukaryota</taxon>
        <taxon>Fungi</taxon>
        <taxon>Dikarya</taxon>
        <taxon>Basidiomycota</taxon>
        <taxon>Agaricomycotina</taxon>
        <taxon>Agaricomycetes</taxon>
        <taxon>Polyporales</taxon>
        <taxon>Polyporaceae</taxon>
        <taxon>Polyporus</taxon>
    </lineage>
</organism>
<proteinExistence type="predicted"/>
<reference evidence="2 3" key="1">
    <citation type="journal article" date="2019" name="Nat. Ecol. Evol.">
        <title>Megaphylogeny resolves global patterns of mushroom evolution.</title>
        <authorList>
            <person name="Varga T."/>
            <person name="Krizsan K."/>
            <person name="Foldi C."/>
            <person name="Dima B."/>
            <person name="Sanchez-Garcia M."/>
            <person name="Sanchez-Ramirez S."/>
            <person name="Szollosi G.J."/>
            <person name="Szarkandi J.G."/>
            <person name="Papp V."/>
            <person name="Albert L."/>
            <person name="Andreopoulos W."/>
            <person name="Angelini C."/>
            <person name="Antonin V."/>
            <person name="Barry K.W."/>
            <person name="Bougher N.L."/>
            <person name="Buchanan P."/>
            <person name="Buyck B."/>
            <person name="Bense V."/>
            <person name="Catcheside P."/>
            <person name="Chovatia M."/>
            <person name="Cooper J."/>
            <person name="Damon W."/>
            <person name="Desjardin D."/>
            <person name="Finy P."/>
            <person name="Geml J."/>
            <person name="Haridas S."/>
            <person name="Hughes K."/>
            <person name="Justo A."/>
            <person name="Karasinski D."/>
            <person name="Kautmanova I."/>
            <person name="Kiss B."/>
            <person name="Kocsube S."/>
            <person name="Kotiranta H."/>
            <person name="LaButti K.M."/>
            <person name="Lechner B.E."/>
            <person name="Liimatainen K."/>
            <person name="Lipzen A."/>
            <person name="Lukacs Z."/>
            <person name="Mihaltcheva S."/>
            <person name="Morgado L.N."/>
            <person name="Niskanen T."/>
            <person name="Noordeloos M.E."/>
            <person name="Ohm R.A."/>
            <person name="Ortiz-Santana B."/>
            <person name="Ovrebo C."/>
            <person name="Racz N."/>
            <person name="Riley R."/>
            <person name="Savchenko A."/>
            <person name="Shiryaev A."/>
            <person name="Soop K."/>
            <person name="Spirin V."/>
            <person name="Szebenyi C."/>
            <person name="Tomsovsky M."/>
            <person name="Tulloss R.E."/>
            <person name="Uehling J."/>
            <person name="Grigoriev I.V."/>
            <person name="Vagvolgyi C."/>
            <person name="Papp T."/>
            <person name="Martin F.M."/>
            <person name="Miettinen O."/>
            <person name="Hibbett D.S."/>
            <person name="Nagy L.G."/>
        </authorList>
    </citation>
    <scope>NUCLEOTIDE SEQUENCE [LARGE SCALE GENOMIC DNA]</scope>
    <source>
        <strain evidence="2 3">HHB13444</strain>
    </source>
</reference>
<dbReference type="InParanoid" id="A0A5C3NPN0"/>
<name>A0A5C3NPN0_9APHY</name>
<feature type="compositionally biased region" description="Basic and acidic residues" evidence="1">
    <location>
        <begin position="1"/>
        <end position="11"/>
    </location>
</feature>
<feature type="region of interest" description="Disordered" evidence="1">
    <location>
        <begin position="1"/>
        <end position="42"/>
    </location>
</feature>
<dbReference type="AlphaFoldDB" id="A0A5C3NPN0"/>